<dbReference type="RefSeq" id="WP_021282910.1">
    <property type="nucleotide sequence ID" value="NZ_JAGGLL010000019.1"/>
</dbReference>
<proteinExistence type="predicted"/>
<reference evidence="1 2" key="1">
    <citation type="submission" date="2021-03" db="EMBL/GenBank/DDBJ databases">
        <title>Genomic Encyclopedia of Type Strains, Phase IV (KMG-IV): sequencing the most valuable type-strain genomes for metagenomic binning, comparative biology and taxonomic classification.</title>
        <authorList>
            <person name="Goeker M."/>
        </authorList>
    </citation>
    <scope>NUCLEOTIDE SEQUENCE [LARGE SCALE GENOMIC DNA]</scope>
    <source>
        <strain evidence="1 2">DSM 28650</strain>
    </source>
</reference>
<organism evidence="1 2">
    <name type="scientific">Clostridium punense</name>
    <dbReference type="NCBI Taxonomy" id="1054297"/>
    <lineage>
        <taxon>Bacteria</taxon>
        <taxon>Bacillati</taxon>
        <taxon>Bacillota</taxon>
        <taxon>Clostridia</taxon>
        <taxon>Eubacteriales</taxon>
        <taxon>Clostridiaceae</taxon>
        <taxon>Clostridium</taxon>
    </lineage>
</organism>
<protein>
    <submittedName>
        <fullName evidence="1">Uncharacterized protein</fullName>
    </submittedName>
</protein>
<evidence type="ECO:0000313" key="1">
    <source>
        <dbReference type="EMBL" id="MBP2022692.1"/>
    </source>
</evidence>
<dbReference type="Proteomes" id="UP001519308">
    <property type="component" value="Unassembled WGS sequence"/>
</dbReference>
<dbReference type="EMBL" id="JAGGLL010000019">
    <property type="protein sequence ID" value="MBP2022692.1"/>
    <property type="molecule type" value="Genomic_DNA"/>
</dbReference>
<name>A0ABS4K4H8_9CLOT</name>
<evidence type="ECO:0000313" key="2">
    <source>
        <dbReference type="Proteomes" id="UP001519308"/>
    </source>
</evidence>
<keyword evidence="2" id="KW-1185">Reference proteome</keyword>
<accession>A0ABS4K4H8</accession>
<sequence>MNITSNSVGLNNYSTNLLNMKNNKPINKNINVQVIYKSALEEKKISEEEDAKLFELYTVSHAAHANCTFEEFKNSIVSFPPPTAPGSVRRAWREKWESATPEVKEAMRSFSSVYSAFLMHNEEYNGNMPNDLNGYLKFMGTMKGYIQNHYYNVPGVSHEFYESLMNLTSGFETELMKYL</sequence>
<gene>
    <name evidence="1" type="ORF">J2Z44_002515</name>
</gene>
<comment type="caution">
    <text evidence="1">The sequence shown here is derived from an EMBL/GenBank/DDBJ whole genome shotgun (WGS) entry which is preliminary data.</text>
</comment>